<dbReference type="FunCoup" id="C4R481">
    <property type="interactions" value="690"/>
</dbReference>
<dbReference type="EMBL" id="FN392321">
    <property type="protein sequence ID" value="CAY70367.1"/>
    <property type="molecule type" value="Genomic_DNA"/>
</dbReference>
<dbReference type="GO" id="GO:0000723">
    <property type="term" value="P:telomere maintenance"/>
    <property type="evidence" value="ECO:0007669"/>
    <property type="project" value="InterPro"/>
</dbReference>
<dbReference type="Pfam" id="PF03731">
    <property type="entry name" value="Ku_N"/>
    <property type="match status" value="1"/>
</dbReference>
<sequence length="620" mass="71296">MSVVSKQYDIHEGIIFVIELTPELHAPASEGKSQLQIILENVSEVISELIITLPGTGIGCYLINYDGGQNDEIYPIFELQDLNLEMMKQLYQVLEDHVSGLNPLEKQFPIEHSKPLSATLFFHLRSLFYMAKTHKRTGRHYNLKKIFLFTNNDKPYNGNSQLRVPLKKTLADYNDVDITLIPFLLNKPSGVKFDKTEYSEILFYDKDACSMSIEEIRQRISRHKEIKRVYFTCPLKIANNLCISVKGYSMFYHETPRKIKFVVNEGSTFKDVETKSQFVDPTSGKEFSSEQLIKAYPLGADAYIPLNSEQVKTINRFNDIINIPSLEILGFRDISNWLPQYQFGKASFLSPNNYGDFTHSQRTFSCLLQSMTKKSKFAVLFGTLKNNAAPRLFGMIPSTLPQYESCNLPQGFFLIKLPYLDDVRQLPPKIAPVDADLDVLVSLFSNLVGKIHIKNGYQPQEYENPSLQWHFKMLRDDYLQLEHDIDISDPLEKQKYINSLDETKTKIMKLRDYVKETADDDDPSRLANTLKELNQELNKISNFDIIANKKPKTPTTVDPVPTDDDIINAWKAGTLNGFKVDQLRKYVRSRNNFLETASKKADLIANIDKYFQQKFKETKA</sequence>
<dbReference type="GeneID" id="8199462"/>
<evidence type="ECO:0000256" key="7">
    <source>
        <dbReference type="ARBA" id="ARBA00022741"/>
    </source>
</evidence>
<dbReference type="AlphaFoldDB" id="C4R481"/>
<evidence type="ECO:0000313" key="20">
    <source>
        <dbReference type="Proteomes" id="UP000000314"/>
    </source>
</evidence>
<dbReference type="SUPFAM" id="SSF100939">
    <property type="entry name" value="SPOC domain-like"/>
    <property type="match status" value="1"/>
</dbReference>
<keyword evidence="10" id="KW-0347">Helicase</keyword>
<dbReference type="HOGENOM" id="CLU_024202_0_0_1"/>
<reference evidence="19 20" key="1">
    <citation type="journal article" date="2009" name="Nat. Biotechnol.">
        <title>Genome sequence of the recombinant protein production host Pichia pastoris.</title>
        <authorList>
            <person name="De Schutter K."/>
            <person name="Lin Y.C."/>
            <person name="Tiels P."/>
            <person name="Van Hecke A."/>
            <person name="Glinka S."/>
            <person name="Weber-Lehmann J."/>
            <person name="Rouze P."/>
            <person name="Van de Peer Y."/>
            <person name="Callewaert N."/>
        </authorList>
    </citation>
    <scope>NUCLEOTIDE SEQUENCE [LARGE SCALE GENOMIC DNA]</scope>
    <source>
        <strain evidence="20">GS115 / ATCC 20864</strain>
    </source>
</reference>
<dbReference type="GO" id="GO:0006303">
    <property type="term" value="P:double-strand break repair via nonhomologous end joining"/>
    <property type="evidence" value="ECO:0007669"/>
    <property type="project" value="InterPro"/>
</dbReference>
<dbReference type="RefSeq" id="XP_002492546.1">
    <property type="nucleotide sequence ID" value="XM_002492501.1"/>
</dbReference>
<evidence type="ECO:0000256" key="4">
    <source>
        <dbReference type="ARBA" id="ARBA00012551"/>
    </source>
</evidence>
<keyword evidence="15" id="KW-0234">DNA repair</keyword>
<evidence type="ECO:0000256" key="14">
    <source>
        <dbReference type="ARBA" id="ARBA00023172"/>
    </source>
</evidence>
<keyword evidence="14" id="KW-0233">DNA recombination</keyword>
<evidence type="ECO:0000256" key="2">
    <source>
        <dbReference type="ARBA" id="ARBA00004574"/>
    </source>
</evidence>
<keyword evidence="6" id="KW-0158">Chromosome</keyword>
<evidence type="ECO:0000256" key="1">
    <source>
        <dbReference type="ARBA" id="ARBA00004123"/>
    </source>
</evidence>
<dbReference type="Gene3D" id="3.40.50.410">
    <property type="entry name" value="von Willebrand factor, type A domain"/>
    <property type="match status" value="1"/>
</dbReference>
<dbReference type="PANTHER" id="PTHR12604">
    <property type="entry name" value="KU AUTOANTIGEN DNA HELICASE"/>
    <property type="match status" value="1"/>
</dbReference>
<dbReference type="GO" id="GO:0003678">
    <property type="term" value="F:DNA helicase activity"/>
    <property type="evidence" value="ECO:0007669"/>
    <property type="project" value="UniProtKB-EC"/>
</dbReference>
<dbReference type="CDD" id="cd00788">
    <property type="entry name" value="KU70"/>
    <property type="match status" value="1"/>
</dbReference>
<dbReference type="InterPro" id="IPR047087">
    <property type="entry name" value="KU70_core_dom"/>
</dbReference>
<accession>C4R481</accession>
<dbReference type="InterPro" id="IPR016194">
    <property type="entry name" value="SPOC-like_C_dom_sf"/>
</dbReference>
<dbReference type="SUPFAM" id="SSF68906">
    <property type="entry name" value="SAP domain"/>
    <property type="match status" value="1"/>
</dbReference>
<organism evidence="19 20">
    <name type="scientific">Komagataella phaffii (strain GS115 / ATCC 20864)</name>
    <name type="common">Yeast</name>
    <name type="synonym">Pichia pastoris</name>
    <dbReference type="NCBI Taxonomy" id="644223"/>
    <lineage>
        <taxon>Eukaryota</taxon>
        <taxon>Fungi</taxon>
        <taxon>Dikarya</taxon>
        <taxon>Ascomycota</taxon>
        <taxon>Saccharomycotina</taxon>
        <taxon>Pichiomycetes</taxon>
        <taxon>Pichiales</taxon>
        <taxon>Pichiaceae</taxon>
        <taxon>Komagataella</taxon>
    </lineage>
</organism>
<dbReference type="Gene3D" id="1.10.720.30">
    <property type="entry name" value="SAP domain"/>
    <property type="match status" value="1"/>
</dbReference>
<dbReference type="InterPro" id="IPR006165">
    <property type="entry name" value="Ku70"/>
</dbReference>
<dbReference type="GO" id="GO:0016787">
    <property type="term" value="F:hydrolase activity"/>
    <property type="evidence" value="ECO:0007669"/>
    <property type="project" value="UniProtKB-KW"/>
</dbReference>
<dbReference type="InterPro" id="IPR005161">
    <property type="entry name" value="Ku_N"/>
</dbReference>
<dbReference type="Pfam" id="PF02735">
    <property type="entry name" value="Ku"/>
    <property type="match status" value="1"/>
</dbReference>
<keyword evidence="16" id="KW-0539">Nucleus</keyword>
<dbReference type="SMART" id="SM00559">
    <property type="entry name" value="Ku78"/>
    <property type="match status" value="1"/>
</dbReference>
<keyword evidence="8" id="KW-0227">DNA damage</keyword>
<dbReference type="InterPro" id="IPR027388">
    <property type="entry name" value="Ku70_bridge/pillars_dom_sf"/>
</dbReference>
<comment type="similarity">
    <text evidence="3">Belongs to the ku70 family.</text>
</comment>
<dbReference type="SUPFAM" id="SSF53300">
    <property type="entry name" value="vWA-like"/>
    <property type="match status" value="1"/>
</dbReference>
<dbReference type="STRING" id="644223.C4R481"/>
<evidence type="ECO:0000256" key="16">
    <source>
        <dbReference type="ARBA" id="ARBA00023242"/>
    </source>
</evidence>
<dbReference type="GO" id="GO:0043564">
    <property type="term" value="C:Ku70:Ku80 complex"/>
    <property type="evidence" value="ECO:0007669"/>
    <property type="project" value="InterPro"/>
</dbReference>
<dbReference type="GO" id="GO:0042162">
    <property type="term" value="F:telomeric DNA binding"/>
    <property type="evidence" value="ECO:0007669"/>
    <property type="project" value="InterPro"/>
</dbReference>
<evidence type="ECO:0000313" key="19">
    <source>
        <dbReference type="EMBL" id="CAY70367.1"/>
    </source>
</evidence>
<dbReference type="Gene3D" id="2.40.290.10">
    <property type="match status" value="1"/>
</dbReference>
<evidence type="ECO:0000256" key="10">
    <source>
        <dbReference type="ARBA" id="ARBA00022806"/>
    </source>
</evidence>
<evidence type="ECO:0000256" key="3">
    <source>
        <dbReference type="ARBA" id="ARBA00005240"/>
    </source>
</evidence>
<dbReference type="InterPro" id="IPR036361">
    <property type="entry name" value="SAP_dom_sf"/>
</dbReference>
<evidence type="ECO:0000256" key="17">
    <source>
        <dbReference type="ARBA" id="ARBA00031811"/>
    </source>
</evidence>
<evidence type="ECO:0000256" key="9">
    <source>
        <dbReference type="ARBA" id="ARBA00022801"/>
    </source>
</evidence>
<dbReference type="InterPro" id="IPR005160">
    <property type="entry name" value="Ku_C"/>
</dbReference>
<keyword evidence="20" id="KW-1185">Reference proteome</keyword>
<dbReference type="eggNOG" id="KOG2327">
    <property type="taxonomic scope" value="Eukaryota"/>
</dbReference>
<dbReference type="GO" id="GO:0000781">
    <property type="term" value="C:chromosome, telomeric region"/>
    <property type="evidence" value="ECO:0007669"/>
    <property type="project" value="UniProtKB-SubCell"/>
</dbReference>
<evidence type="ECO:0000256" key="6">
    <source>
        <dbReference type="ARBA" id="ARBA00022454"/>
    </source>
</evidence>
<dbReference type="PANTHER" id="PTHR12604:SF2">
    <property type="entry name" value="X-RAY REPAIR CROSS-COMPLEMENTING PROTEIN 6"/>
    <property type="match status" value="1"/>
</dbReference>
<evidence type="ECO:0000256" key="11">
    <source>
        <dbReference type="ARBA" id="ARBA00022840"/>
    </source>
</evidence>
<dbReference type="PIRSF" id="PIRSF003033">
    <property type="entry name" value="Ku70"/>
    <property type="match status" value="1"/>
</dbReference>
<dbReference type="Gene3D" id="4.10.970.10">
    <property type="entry name" value="Ku70, bridge and pillars"/>
    <property type="match status" value="1"/>
</dbReference>
<proteinExistence type="inferred from homology"/>
<keyword evidence="11" id="KW-0067">ATP-binding</keyword>
<dbReference type="GO" id="GO:0003690">
    <property type="term" value="F:double-stranded DNA binding"/>
    <property type="evidence" value="ECO:0007669"/>
    <property type="project" value="TreeGrafter"/>
</dbReference>
<dbReference type="OMA" id="FWANVKH"/>
<evidence type="ECO:0000256" key="12">
    <source>
        <dbReference type="ARBA" id="ARBA00022895"/>
    </source>
</evidence>
<comment type="subcellular location">
    <subcellularLocation>
        <location evidence="2">Chromosome</location>
        <location evidence="2">Telomere</location>
    </subcellularLocation>
    <subcellularLocation>
        <location evidence="1">Nucleus</location>
    </subcellularLocation>
</comment>
<dbReference type="InterPro" id="IPR036465">
    <property type="entry name" value="vWFA_dom_sf"/>
</dbReference>
<dbReference type="InterPro" id="IPR006164">
    <property type="entry name" value="DNA_bd_Ku70/Ku80"/>
</dbReference>
<dbReference type="Pfam" id="PF03730">
    <property type="entry name" value="Ku_C"/>
    <property type="match status" value="1"/>
</dbReference>
<dbReference type="InParanoid" id="C4R481"/>
<evidence type="ECO:0000256" key="13">
    <source>
        <dbReference type="ARBA" id="ARBA00023125"/>
    </source>
</evidence>
<dbReference type="GO" id="GO:0005524">
    <property type="term" value="F:ATP binding"/>
    <property type="evidence" value="ECO:0007669"/>
    <property type="project" value="UniProtKB-KW"/>
</dbReference>
<keyword evidence="9" id="KW-0378">Hydrolase</keyword>
<protein>
    <recommendedName>
        <fullName evidence="5">ATP-dependent DNA helicase II subunit 1</fullName>
        <ecNumber evidence="4">3.6.4.12</ecNumber>
    </recommendedName>
    <alternativeName>
        <fullName evidence="17">ATP-dependent DNA helicase II subunit Ku70</fullName>
    </alternativeName>
</protein>
<feature type="domain" description="Ku" evidence="18">
    <location>
        <begin position="284"/>
        <end position="435"/>
    </location>
</feature>
<keyword evidence="12" id="KW-0779">Telomere</keyword>
<evidence type="ECO:0000259" key="18">
    <source>
        <dbReference type="SMART" id="SM00559"/>
    </source>
</evidence>
<gene>
    <name evidence="19" type="ordered locus">PAS_chr3_0329</name>
</gene>
<evidence type="ECO:0000256" key="15">
    <source>
        <dbReference type="ARBA" id="ARBA00023204"/>
    </source>
</evidence>
<dbReference type="KEGG" id="ppa:PAS_chr3_0329"/>
<dbReference type="Proteomes" id="UP000000314">
    <property type="component" value="Chromosome 3"/>
</dbReference>
<evidence type="ECO:0000256" key="8">
    <source>
        <dbReference type="ARBA" id="ARBA00022763"/>
    </source>
</evidence>
<dbReference type="GO" id="GO:0003684">
    <property type="term" value="F:damaged DNA binding"/>
    <property type="evidence" value="ECO:0007669"/>
    <property type="project" value="InterPro"/>
</dbReference>
<dbReference type="EC" id="3.6.4.12" evidence="4"/>
<evidence type="ECO:0000256" key="5">
    <source>
        <dbReference type="ARBA" id="ARBA00021796"/>
    </source>
</evidence>
<dbReference type="Gene3D" id="1.10.1600.10">
    <property type="match status" value="1"/>
</dbReference>
<keyword evidence="7" id="KW-0547">Nucleotide-binding</keyword>
<name>C4R481_KOMPG</name>
<dbReference type="GO" id="GO:0006310">
    <property type="term" value="P:DNA recombination"/>
    <property type="evidence" value="ECO:0007669"/>
    <property type="project" value="UniProtKB-KW"/>
</dbReference>
<dbReference type="OrthoDB" id="3249161at2759"/>
<keyword evidence="13" id="KW-0238">DNA-binding</keyword>
<dbReference type="SMR" id="C4R481"/>